<proteinExistence type="predicted"/>
<sequence>MLELRNLECRNCGLRRINTQIYHLLPYLSHLDLGNNRMQFLAADEFTDLHKLHSLKLDGNQFPVILENTFVHQTQLKYLTLSRNRLAKITNTAFKNLSSIEEIDISFNKLDKLEPLAVQHVSSSLKKFDMSGNNFNLIIIRDIIQTLYKLTDLGIAQMGIKELPEDFLPDRIKVLNISLNNLTELRLEMLPKQLAALDISMNKLRGLDETIILKFQTMNSVS</sequence>
<dbReference type="PANTHER" id="PTHR24366">
    <property type="entry name" value="IG(IMMUNOGLOBULIN) AND LRR(LEUCINE RICH REPEAT) DOMAINS"/>
    <property type="match status" value="1"/>
</dbReference>
<dbReference type="AlphaFoldDB" id="A0AAW1TPP4"/>
<dbReference type="SMART" id="SM00369">
    <property type="entry name" value="LRR_TYP"/>
    <property type="match status" value="4"/>
</dbReference>
<protein>
    <submittedName>
        <fullName evidence="3">Uncharacterized protein</fullName>
    </submittedName>
</protein>
<evidence type="ECO:0000256" key="1">
    <source>
        <dbReference type="ARBA" id="ARBA00022614"/>
    </source>
</evidence>
<dbReference type="InterPro" id="IPR003591">
    <property type="entry name" value="Leu-rich_rpt_typical-subtyp"/>
</dbReference>
<keyword evidence="4" id="KW-1185">Reference proteome</keyword>
<dbReference type="PROSITE" id="PS51450">
    <property type="entry name" value="LRR"/>
    <property type="match status" value="1"/>
</dbReference>
<reference evidence="3 4" key="1">
    <citation type="submission" date="2023-03" db="EMBL/GenBank/DDBJ databases">
        <title>Genome insight into feeding habits of ladybird beetles.</title>
        <authorList>
            <person name="Li H.-S."/>
            <person name="Huang Y.-H."/>
            <person name="Pang H."/>
        </authorList>
    </citation>
    <scope>NUCLEOTIDE SEQUENCE [LARGE SCALE GENOMIC DNA]</scope>
    <source>
        <strain evidence="3">SYSU_2023b</strain>
        <tissue evidence="3">Whole body</tissue>
    </source>
</reference>
<keyword evidence="1" id="KW-0433">Leucine-rich repeat</keyword>
<organism evidence="3 4">
    <name type="scientific">Henosepilachna vigintioctopunctata</name>
    <dbReference type="NCBI Taxonomy" id="420089"/>
    <lineage>
        <taxon>Eukaryota</taxon>
        <taxon>Metazoa</taxon>
        <taxon>Ecdysozoa</taxon>
        <taxon>Arthropoda</taxon>
        <taxon>Hexapoda</taxon>
        <taxon>Insecta</taxon>
        <taxon>Pterygota</taxon>
        <taxon>Neoptera</taxon>
        <taxon>Endopterygota</taxon>
        <taxon>Coleoptera</taxon>
        <taxon>Polyphaga</taxon>
        <taxon>Cucujiformia</taxon>
        <taxon>Coccinelloidea</taxon>
        <taxon>Coccinellidae</taxon>
        <taxon>Epilachninae</taxon>
        <taxon>Epilachnini</taxon>
        <taxon>Henosepilachna</taxon>
    </lineage>
</organism>
<dbReference type="InterPro" id="IPR001611">
    <property type="entry name" value="Leu-rich_rpt"/>
</dbReference>
<dbReference type="SUPFAM" id="SSF52058">
    <property type="entry name" value="L domain-like"/>
    <property type="match status" value="1"/>
</dbReference>
<keyword evidence="2" id="KW-0677">Repeat</keyword>
<gene>
    <name evidence="3" type="ORF">WA026_017110</name>
</gene>
<accession>A0AAW1TPP4</accession>
<comment type="caution">
    <text evidence="3">The sequence shown here is derived from an EMBL/GenBank/DDBJ whole genome shotgun (WGS) entry which is preliminary data.</text>
</comment>
<dbReference type="InterPro" id="IPR032675">
    <property type="entry name" value="LRR_dom_sf"/>
</dbReference>
<evidence type="ECO:0000256" key="2">
    <source>
        <dbReference type="ARBA" id="ARBA00022737"/>
    </source>
</evidence>
<evidence type="ECO:0000313" key="3">
    <source>
        <dbReference type="EMBL" id="KAK9872305.1"/>
    </source>
</evidence>
<name>A0AAW1TPP4_9CUCU</name>
<dbReference type="PANTHER" id="PTHR24366:SF96">
    <property type="entry name" value="LEUCINE RICH REPEAT CONTAINING 53"/>
    <property type="match status" value="1"/>
</dbReference>
<evidence type="ECO:0000313" key="4">
    <source>
        <dbReference type="Proteomes" id="UP001431783"/>
    </source>
</evidence>
<dbReference type="Proteomes" id="UP001431783">
    <property type="component" value="Unassembled WGS sequence"/>
</dbReference>
<dbReference type="EMBL" id="JARQZJ010000010">
    <property type="protein sequence ID" value="KAK9872305.1"/>
    <property type="molecule type" value="Genomic_DNA"/>
</dbReference>
<dbReference type="Pfam" id="PF13855">
    <property type="entry name" value="LRR_8"/>
    <property type="match status" value="2"/>
</dbReference>
<dbReference type="Gene3D" id="3.80.10.10">
    <property type="entry name" value="Ribonuclease Inhibitor"/>
    <property type="match status" value="3"/>
</dbReference>